<proteinExistence type="predicted"/>
<dbReference type="PANTHER" id="PTHR47791">
    <property type="entry name" value="MEIOTICALLY UP-REGULATED GENE 191 PROTEIN"/>
    <property type="match status" value="1"/>
</dbReference>
<dbReference type="InterPro" id="IPR053169">
    <property type="entry name" value="MUG_Protein"/>
</dbReference>
<dbReference type="Gene3D" id="1.50.10.20">
    <property type="match status" value="1"/>
</dbReference>
<dbReference type="PANTHER" id="PTHR47791:SF4">
    <property type="entry name" value="(PUTATIVE SECRETED PROTEIN)-RELATED"/>
    <property type="match status" value="1"/>
</dbReference>
<feature type="non-terminal residue" evidence="1">
    <location>
        <position position="1"/>
    </location>
</feature>
<name>A0A943DZE2_BACT4</name>
<sequence length="133" mass="15612">KITGEQKYLDEAYAIAESCHKKWFMPYRSKELNLTFNILAPGYAWFNTIMCRGFFELYSIDNDRKYIDDIEKSMIHAWSSSCHQGNNLLNDDDLRGGTTKTGWEILHQGALVELYARLSVHPRNRRNMGWLFL</sequence>
<reference evidence="1" key="1">
    <citation type="submission" date="2021-02" db="EMBL/GenBank/DDBJ databases">
        <title>Infant gut strain persistence is associated with maternal origin, phylogeny, and functional potential including surface adhesion and iron acquisition.</title>
        <authorList>
            <person name="Lou Y.C."/>
        </authorList>
    </citation>
    <scope>NUCLEOTIDE SEQUENCE</scope>
    <source>
        <strain evidence="1">L3_082_243G1_dasL3_082_243G1_maxbin2.maxbin.015s ta_sub</strain>
    </source>
</reference>
<protein>
    <submittedName>
        <fullName evidence="1">Alpha-1,6-mannanase</fullName>
    </submittedName>
</protein>
<evidence type="ECO:0000313" key="2">
    <source>
        <dbReference type="Proteomes" id="UP000782901"/>
    </source>
</evidence>
<dbReference type="Proteomes" id="UP000782901">
    <property type="component" value="Unassembled WGS sequence"/>
</dbReference>
<dbReference type="EMBL" id="JAGZEE010000031">
    <property type="protein sequence ID" value="MBS5412533.1"/>
    <property type="molecule type" value="Genomic_DNA"/>
</dbReference>
<accession>A0A943DZE2</accession>
<dbReference type="AlphaFoldDB" id="A0A943DZE2"/>
<evidence type="ECO:0000313" key="1">
    <source>
        <dbReference type="EMBL" id="MBS5412533.1"/>
    </source>
</evidence>
<dbReference type="InterPro" id="IPR008928">
    <property type="entry name" value="6-hairpin_glycosidase_sf"/>
</dbReference>
<dbReference type="GO" id="GO:0005975">
    <property type="term" value="P:carbohydrate metabolic process"/>
    <property type="evidence" value="ECO:0007669"/>
    <property type="project" value="InterPro"/>
</dbReference>
<organism evidence="1 2">
    <name type="scientific">Bacteroides thetaiotaomicron</name>
    <dbReference type="NCBI Taxonomy" id="818"/>
    <lineage>
        <taxon>Bacteria</taxon>
        <taxon>Pseudomonadati</taxon>
        <taxon>Bacteroidota</taxon>
        <taxon>Bacteroidia</taxon>
        <taxon>Bacteroidales</taxon>
        <taxon>Bacteroidaceae</taxon>
        <taxon>Bacteroides</taxon>
    </lineage>
</organism>
<dbReference type="SUPFAM" id="SSF48208">
    <property type="entry name" value="Six-hairpin glycosidases"/>
    <property type="match status" value="1"/>
</dbReference>
<gene>
    <name evidence="1" type="ORF">KHY35_17805</name>
</gene>
<comment type="caution">
    <text evidence="1">The sequence shown here is derived from an EMBL/GenBank/DDBJ whole genome shotgun (WGS) entry which is preliminary data.</text>
</comment>